<dbReference type="InterPro" id="IPR002125">
    <property type="entry name" value="CMP_dCMP_dom"/>
</dbReference>
<evidence type="ECO:0000256" key="6">
    <source>
        <dbReference type="ARBA" id="ARBA00019930"/>
    </source>
</evidence>
<evidence type="ECO:0000256" key="8">
    <source>
        <dbReference type="ARBA" id="ARBA00023002"/>
    </source>
</evidence>
<comment type="caution">
    <text evidence="12">The sequence shown here is derived from an EMBL/GenBank/DDBJ whole genome shotgun (WGS) entry which is preliminary data.</text>
</comment>
<evidence type="ECO:0000256" key="9">
    <source>
        <dbReference type="ARBA" id="ARBA00049861"/>
    </source>
</evidence>
<evidence type="ECO:0000256" key="10">
    <source>
        <dbReference type="ARBA" id="ARBA00049886"/>
    </source>
</evidence>
<gene>
    <name evidence="12" type="ORF">BLA60_10515</name>
</gene>
<dbReference type="RefSeq" id="WP_075132641.1">
    <property type="nucleotide sequence ID" value="NZ_MSIF01000004.1"/>
</dbReference>
<organism evidence="12 13">
    <name type="scientific">Actinophytocola xinjiangensis</name>
    <dbReference type="NCBI Taxonomy" id="485602"/>
    <lineage>
        <taxon>Bacteria</taxon>
        <taxon>Bacillati</taxon>
        <taxon>Actinomycetota</taxon>
        <taxon>Actinomycetes</taxon>
        <taxon>Pseudonocardiales</taxon>
        <taxon>Pseudonocardiaceae</taxon>
    </lineage>
</organism>
<evidence type="ECO:0000256" key="3">
    <source>
        <dbReference type="ARBA" id="ARBA00005259"/>
    </source>
</evidence>
<evidence type="ECO:0000256" key="5">
    <source>
        <dbReference type="ARBA" id="ARBA00012766"/>
    </source>
</evidence>
<dbReference type="InterPro" id="IPR024072">
    <property type="entry name" value="DHFR-like_dom_sf"/>
</dbReference>
<dbReference type="GO" id="GO:0008835">
    <property type="term" value="F:diaminohydroxyphosphoribosylaminopyrimidine deaminase activity"/>
    <property type="evidence" value="ECO:0007669"/>
    <property type="project" value="UniProtKB-EC"/>
</dbReference>
<comment type="similarity">
    <text evidence="4">In the C-terminal section; belongs to the HTP reductase family.</text>
</comment>
<comment type="catalytic activity">
    <reaction evidence="9">
        <text>5-amino-6-(5-phospho-D-ribitylamino)uracil + NADP(+) = 5-amino-6-(5-phospho-D-ribosylamino)uracil + NADPH + H(+)</text>
        <dbReference type="Rhea" id="RHEA:17845"/>
        <dbReference type="ChEBI" id="CHEBI:15378"/>
        <dbReference type="ChEBI" id="CHEBI:57783"/>
        <dbReference type="ChEBI" id="CHEBI:58349"/>
        <dbReference type="ChEBI" id="CHEBI:58421"/>
        <dbReference type="ChEBI" id="CHEBI:58453"/>
        <dbReference type="EC" id="1.1.1.193"/>
    </reaction>
</comment>
<dbReference type="InterPro" id="IPR050765">
    <property type="entry name" value="Riboflavin_Biosynth_HTPR"/>
</dbReference>
<protein>
    <recommendedName>
        <fullName evidence="6">Riboflavin biosynthesis protein RibD</fullName>
        <ecNumber evidence="5">3.5.4.26</ecNumber>
    </recommendedName>
</protein>
<dbReference type="PANTHER" id="PTHR38011">
    <property type="entry name" value="DIHYDROFOLATE REDUCTASE FAMILY PROTEIN (AFU_ORTHOLOGUE AFUA_8G06820)"/>
    <property type="match status" value="1"/>
</dbReference>
<dbReference type="SUPFAM" id="SSF53597">
    <property type="entry name" value="Dihydrofolate reductase-like"/>
    <property type="match status" value="1"/>
</dbReference>
<evidence type="ECO:0000256" key="1">
    <source>
        <dbReference type="ARBA" id="ARBA00002151"/>
    </source>
</evidence>
<dbReference type="CDD" id="cd01284">
    <property type="entry name" value="Riboflavin_deaminase-reductase"/>
    <property type="match status" value="1"/>
</dbReference>
<accession>A0A7Z0WP17</accession>
<dbReference type="PROSITE" id="PS51747">
    <property type="entry name" value="CYT_DCMP_DEAMINASES_2"/>
    <property type="match status" value="1"/>
</dbReference>
<comment type="catalytic activity">
    <reaction evidence="10">
        <text>2,5-diamino-6-hydroxy-4-(5-phosphoribosylamino)-pyrimidine + H2O + H(+) = 5-amino-6-(5-phospho-D-ribosylamino)uracil + NH4(+)</text>
        <dbReference type="Rhea" id="RHEA:21868"/>
        <dbReference type="ChEBI" id="CHEBI:15377"/>
        <dbReference type="ChEBI" id="CHEBI:15378"/>
        <dbReference type="ChEBI" id="CHEBI:28938"/>
        <dbReference type="ChEBI" id="CHEBI:58453"/>
        <dbReference type="ChEBI" id="CHEBI:58614"/>
        <dbReference type="EC" id="3.5.4.26"/>
    </reaction>
</comment>
<dbReference type="GO" id="GO:0009231">
    <property type="term" value="P:riboflavin biosynthetic process"/>
    <property type="evidence" value="ECO:0007669"/>
    <property type="project" value="UniProtKB-UniPathway"/>
</dbReference>
<dbReference type="SUPFAM" id="SSF53927">
    <property type="entry name" value="Cytidine deaminase-like"/>
    <property type="match status" value="1"/>
</dbReference>
<evidence type="ECO:0000256" key="7">
    <source>
        <dbReference type="ARBA" id="ARBA00022857"/>
    </source>
</evidence>
<dbReference type="EMBL" id="MSIF01000004">
    <property type="protein sequence ID" value="OLF11406.1"/>
    <property type="molecule type" value="Genomic_DNA"/>
</dbReference>
<keyword evidence="8" id="KW-0560">Oxidoreductase</keyword>
<name>A0A7Z0WP17_9PSEU</name>
<feature type="domain" description="CMP/dCMP-type deaminase" evidence="11">
    <location>
        <begin position="201"/>
        <end position="327"/>
    </location>
</feature>
<dbReference type="Gene3D" id="3.40.430.10">
    <property type="entry name" value="Dihydrofolate Reductase, subunit A"/>
    <property type="match status" value="2"/>
</dbReference>
<evidence type="ECO:0000259" key="11">
    <source>
        <dbReference type="PROSITE" id="PS51747"/>
    </source>
</evidence>
<dbReference type="UniPathway" id="UPA00275">
    <property type="reaction ID" value="UER00401"/>
</dbReference>
<evidence type="ECO:0000256" key="4">
    <source>
        <dbReference type="ARBA" id="ARBA00007417"/>
    </source>
</evidence>
<proteinExistence type="inferred from homology"/>
<comment type="similarity">
    <text evidence="3">In the N-terminal section; belongs to the cytidine and deoxycytidylate deaminase family.</text>
</comment>
<dbReference type="Pfam" id="PF00383">
    <property type="entry name" value="dCMP_cyt_deam_1"/>
    <property type="match status" value="1"/>
</dbReference>
<dbReference type="InterPro" id="IPR002734">
    <property type="entry name" value="RibDG_C"/>
</dbReference>
<dbReference type="Pfam" id="PF01872">
    <property type="entry name" value="RibD_C"/>
    <property type="match status" value="1"/>
</dbReference>
<keyword evidence="13" id="KW-1185">Reference proteome</keyword>
<comment type="function">
    <text evidence="1">Converts 2,5-diamino-6-(ribosylamino)-4(3h)-pyrimidinone 5'-phosphate into 5-amino-6-(ribosylamino)-2,4(1h,3h)-pyrimidinedione 5'-phosphate.</text>
</comment>
<evidence type="ECO:0000313" key="12">
    <source>
        <dbReference type="EMBL" id="OLF11406.1"/>
    </source>
</evidence>
<dbReference type="OrthoDB" id="9800865at2"/>
<dbReference type="AlphaFoldDB" id="A0A7Z0WP17"/>
<evidence type="ECO:0000256" key="2">
    <source>
        <dbReference type="ARBA" id="ARBA00004882"/>
    </source>
</evidence>
<keyword evidence="7" id="KW-0521">NADP</keyword>
<dbReference type="InterPro" id="IPR016193">
    <property type="entry name" value="Cytidine_deaminase-like"/>
</dbReference>
<dbReference type="GO" id="GO:0008703">
    <property type="term" value="F:5-amino-6-(5-phosphoribosylamino)uracil reductase activity"/>
    <property type="evidence" value="ECO:0007669"/>
    <property type="project" value="UniProtKB-EC"/>
</dbReference>
<dbReference type="EC" id="3.5.4.26" evidence="5"/>
<dbReference type="Proteomes" id="UP000185696">
    <property type="component" value="Unassembled WGS sequence"/>
</dbReference>
<dbReference type="Gene3D" id="3.40.140.10">
    <property type="entry name" value="Cytidine Deaminase, domain 2"/>
    <property type="match status" value="1"/>
</dbReference>
<evidence type="ECO:0000313" key="13">
    <source>
        <dbReference type="Proteomes" id="UP000185696"/>
    </source>
</evidence>
<dbReference type="PANTHER" id="PTHR38011:SF7">
    <property type="entry name" value="2,5-DIAMINO-6-RIBOSYLAMINO-4(3H)-PYRIMIDINONE 5'-PHOSPHATE REDUCTASE"/>
    <property type="match status" value="1"/>
</dbReference>
<sequence length="345" mass="37532">MNRPFVLLSAAMSIDGYLDDATDERLVLSNADDWDRVDEVRAGCDAILVGANTIRRDNPRLVIRSQRRRARRVAAGLPADPIKVTLTRSGDLDPEAAFFTVGDGLKLVYGDLDEALADLARRGVARLMVEGGSTVHTEFLTRDLADELHLVVAPFFVGDSDAPRFVRDGRFPWTPARPATLAQVRAIGNVVLHRYLLSQSEVDRHWLTAAVELSRNCPPSSTAFAVGAVVVDARGEVITTGYSRETDDRVHAEEAALAKLDPADPRLATATLYSSLEPCSRRASRPRTCTQLILDAGIPRVVFALREPPTFVDGQGAELLTEAGVTVTERPDLGDAVRQVNDALT</sequence>
<reference evidence="12 13" key="1">
    <citation type="submission" date="2016-12" db="EMBL/GenBank/DDBJ databases">
        <title>The draft genome sequence of Actinophytocola xinjiangensis.</title>
        <authorList>
            <person name="Wang W."/>
            <person name="Yuan L."/>
        </authorList>
    </citation>
    <scope>NUCLEOTIDE SEQUENCE [LARGE SCALE GENOMIC DNA]</scope>
    <source>
        <strain evidence="12 13">CGMCC 4.4663</strain>
    </source>
</reference>
<comment type="pathway">
    <text evidence="2">Cofactor biosynthesis; riboflavin biosynthesis; 5-amino-6-(D-ribitylamino)uracil from GTP: step 2/4.</text>
</comment>